<feature type="domain" description="Ice-binding protein C-terminal" evidence="2">
    <location>
        <begin position="151"/>
        <end position="172"/>
    </location>
</feature>
<protein>
    <submittedName>
        <fullName evidence="3">PEP-CTERM sorting domain-containing protein</fullName>
    </submittedName>
</protein>
<accession>A0ABU6JYT6</accession>
<keyword evidence="4" id="KW-1185">Reference proteome</keyword>
<proteinExistence type="predicted"/>
<evidence type="ECO:0000259" key="2">
    <source>
        <dbReference type="Pfam" id="PF07589"/>
    </source>
</evidence>
<feature type="chain" id="PRO_5046787092" evidence="1">
    <location>
        <begin position="23"/>
        <end position="175"/>
    </location>
</feature>
<dbReference type="NCBIfam" id="TIGR02595">
    <property type="entry name" value="PEP_CTERM"/>
    <property type="match status" value="1"/>
</dbReference>
<feature type="signal peptide" evidence="1">
    <location>
        <begin position="1"/>
        <end position="22"/>
    </location>
</feature>
<name>A0ABU6JYT6_9RHOO</name>
<dbReference type="InterPro" id="IPR013424">
    <property type="entry name" value="Ice-binding_C"/>
</dbReference>
<reference evidence="3 4" key="1">
    <citation type="submission" date="2024-01" db="EMBL/GenBank/DDBJ databases">
        <title>Uliginosibacterium soil sp. nov.</title>
        <authorList>
            <person name="Lv Y."/>
        </authorList>
    </citation>
    <scope>NUCLEOTIDE SEQUENCE [LARGE SCALE GENOMIC DNA]</scope>
    <source>
        <strain evidence="3 4">H3</strain>
    </source>
</reference>
<evidence type="ECO:0000313" key="3">
    <source>
        <dbReference type="EMBL" id="MEC5384842.1"/>
    </source>
</evidence>
<comment type="caution">
    <text evidence="3">The sequence shown here is derived from an EMBL/GenBank/DDBJ whole genome shotgun (WGS) entry which is preliminary data.</text>
</comment>
<keyword evidence="1" id="KW-0732">Signal</keyword>
<organism evidence="3 4">
    <name type="scientific">Uliginosibacterium silvisoli</name>
    <dbReference type="NCBI Taxonomy" id="3114758"/>
    <lineage>
        <taxon>Bacteria</taxon>
        <taxon>Pseudomonadati</taxon>
        <taxon>Pseudomonadota</taxon>
        <taxon>Betaproteobacteria</taxon>
        <taxon>Rhodocyclales</taxon>
        <taxon>Zoogloeaceae</taxon>
        <taxon>Uliginosibacterium</taxon>
    </lineage>
</organism>
<dbReference type="Pfam" id="PF07589">
    <property type="entry name" value="PEP-CTERM"/>
    <property type="match status" value="1"/>
</dbReference>
<dbReference type="Proteomes" id="UP001331561">
    <property type="component" value="Unassembled WGS sequence"/>
</dbReference>
<gene>
    <name evidence="3" type="ORF">VVD49_03865</name>
</gene>
<dbReference type="RefSeq" id="WP_327597808.1">
    <property type="nucleotide sequence ID" value="NZ_JAYXHS010000001.1"/>
</dbReference>
<sequence>MKKLAASLFACAAFLLAGTVNATPIQWNLSGVTFNDNTTLSGSFFYDAATSTYSNWSLTSTAGTLAGYAYTTANSASYFLSSPTEFMVIANDYSRYINLNFVAPLTALGGTVALELTDAPRLWDTGSWECMNCGSPRVVTAGSVSTASTNVPEPTSIALLGLALAGLGLSRRKRN</sequence>
<evidence type="ECO:0000313" key="4">
    <source>
        <dbReference type="Proteomes" id="UP001331561"/>
    </source>
</evidence>
<dbReference type="EMBL" id="JAYXHS010000001">
    <property type="protein sequence ID" value="MEC5384842.1"/>
    <property type="molecule type" value="Genomic_DNA"/>
</dbReference>
<evidence type="ECO:0000256" key="1">
    <source>
        <dbReference type="SAM" id="SignalP"/>
    </source>
</evidence>